<organism evidence="1 2">
    <name type="scientific">Paenibacillus allorhizosphaerae</name>
    <dbReference type="NCBI Taxonomy" id="2849866"/>
    <lineage>
        <taxon>Bacteria</taxon>
        <taxon>Bacillati</taxon>
        <taxon>Bacillota</taxon>
        <taxon>Bacilli</taxon>
        <taxon>Bacillales</taxon>
        <taxon>Paenibacillaceae</taxon>
        <taxon>Paenibacillus</taxon>
    </lineage>
</organism>
<reference evidence="1 2" key="1">
    <citation type="submission" date="2021-06" db="EMBL/GenBank/DDBJ databases">
        <authorList>
            <person name="Criscuolo A."/>
        </authorList>
    </citation>
    <scope>NUCLEOTIDE SEQUENCE [LARGE SCALE GENOMIC DNA]</scope>
    <source>
        <strain evidence="2">CIP 111802</strain>
    </source>
</reference>
<dbReference type="EMBL" id="CAJVCE010000057">
    <property type="protein sequence ID" value="CAG7659065.1"/>
    <property type="molecule type" value="Genomic_DNA"/>
</dbReference>
<dbReference type="Proteomes" id="UP000730618">
    <property type="component" value="Unassembled WGS sequence"/>
</dbReference>
<comment type="caution">
    <text evidence="1">The sequence shown here is derived from an EMBL/GenBank/DDBJ whole genome shotgun (WGS) entry which is preliminary data.</text>
</comment>
<sequence>MSFLNDVYPKFEGSQKRLPCGWNFGLNQGTVPWIMSLLGIESYDNESAYNAILFFMVMLNFIVDI</sequence>
<accession>A0ABM8VUQ7</accession>
<evidence type="ECO:0000313" key="1">
    <source>
        <dbReference type="EMBL" id="CAG7659065.1"/>
    </source>
</evidence>
<proteinExistence type="predicted"/>
<keyword evidence="2" id="KW-1185">Reference proteome</keyword>
<protein>
    <submittedName>
        <fullName evidence="1">Uncharacterized protein</fullName>
    </submittedName>
</protein>
<name>A0ABM8VUQ7_9BACL</name>
<evidence type="ECO:0000313" key="2">
    <source>
        <dbReference type="Proteomes" id="UP000730618"/>
    </source>
</evidence>
<gene>
    <name evidence="1" type="ORF">PAECIP111802_07316</name>
</gene>